<dbReference type="GO" id="GO:0003677">
    <property type="term" value="F:DNA binding"/>
    <property type="evidence" value="ECO:0007669"/>
    <property type="project" value="UniProtKB-KW"/>
</dbReference>
<dbReference type="Proteomes" id="UP000292274">
    <property type="component" value="Unassembled WGS sequence"/>
</dbReference>
<keyword evidence="2" id="KW-1185">Reference proteome</keyword>
<dbReference type="AlphaFoldDB" id="A0A4R0GQ14"/>
<organism evidence="1 2">
    <name type="scientific">Micromonospora zingiberis</name>
    <dbReference type="NCBI Taxonomy" id="2053011"/>
    <lineage>
        <taxon>Bacteria</taxon>
        <taxon>Bacillati</taxon>
        <taxon>Actinomycetota</taxon>
        <taxon>Actinomycetes</taxon>
        <taxon>Micromonosporales</taxon>
        <taxon>Micromonosporaceae</taxon>
        <taxon>Micromonospora</taxon>
    </lineage>
</organism>
<keyword evidence="1" id="KW-0238">DNA-binding</keyword>
<dbReference type="OrthoDB" id="3394808at2"/>
<accession>A0A4R0GQ14</accession>
<evidence type="ECO:0000313" key="2">
    <source>
        <dbReference type="Proteomes" id="UP000292274"/>
    </source>
</evidence>
<comment type="caution">
    <text evidence="1">The sequence shown here is derived from an EMBL/GenBank/DDBJ whole genome shotgun (WGS) entry which is preliminary data.</text>
</comment>
<dbReference type="EMBL" id="SJJR01000006">
    <property type="protein sequence ID" value="TCB97598.1"/>
    <property type="molecule type" value="Genomic_DNA"/>
</dbReference>
<reference evidence="1 2" key="1">
    <citation type="submission" date="2019-02" db="EMBL/GenBank/DDBJ databases">
        <title>Jishengella sp. nov., isolated from a root of Zingiber montanum.</title>
        <authorList>
            <person name="Kuncharoen N."/>
            <person name="Kudo T."/>
            <person name="Masahiro Y."/>
            <person name="Ohkuma M."/>
            <person name="Tanasupawat S."/>
        </authorList>
    </citation>
    <scope>NUCLEOTIDE SEQUENCE [LARGE SCALE GENOMIC DNA]</scope>
    <source>
        <strain evidence="1 2">PLAI 1-1</strain>
    </source>
</reference>
<name>A0A4R0GQ14_9ACTN</name>
<dbReference type="RefSeq" id="WP_131303645.1">
    <property type="nucleotide sequence ID" value="NZ_SJJR01000006.1"/>
</dbReference>
<gene>
    <name evidence="1" type="ORF">E0H26_11820</name>
</gene>
<evidence type="ECO:0000313" key="1">
    <source>
        <dbReference type="EMBL" id="TCB97598.1"/>
    </source>
</evidence>
<sequence>MARSVEDLESAARTGEWLRPGDVALVLGVSRTAVVRMLNADPPALRYRIKPGSGRHRECHPDDVIAALEQRRQVHGDQ</sequence>
<proteinExistence type="predicted"/>
<protein>
    <submittedName>
        <fullName evidence="1">DNA-binding protein</fullName>
    </submittedName>
</protein>